<reference evidence="3" key="1">
    <citation type="submission" date="2011-06" db="EMBL/GenBank/DDBJ databases">
        <title>Complete genome sequence of Paenibacillus mucilaginosus KNP414.</title>
        <authorList>
            <person name="Wang J."/>
            <person name="Hu S."/>
            <person name="Hu X."/>
            <person name="Zhang B."/>
            <person name="Dong D."/>
            <person name="Zhang S."/>
            <person name="Zhao K."/>
            <person name="Wu D."/>
        </authorList>
    </citation>
    <scope>NUCLEOTIDE SEQUENCE [LARGE SCALE GENOMIC DNA]</scope>
    <source>
        <strain evidence="3">KNP414</strain>
    </source>
</reference>
<accession>F8FH90</accession>
<dbReference type="HOGENOM" id="CLU_049006_0_0_9"/>
<dbReference type="EMBL" id="CP002869">
    <property type="protein sequence ID" value="AEI39792.1"/>
    <property type="molecule type" value="Genomic_DNA"/>
</dbReference>
<dbReference type="Proteomes" id="UP000006620">
    <property type="component" value="Chromosome"/>
</dbReference>
<dbReference type="InterPro" id="IPR029432">
    <property type="entry name" value="Gp28/Gp37-like_dom"/>
</dbReference>
<proteinExistence type="predicted"/>
<organism evidence="2 3">
    <name type="scientific">Paenibacillus mucilaginosus (strain KNP414)</name>
    <dbReference type="NCBI Taxonomy" id="1036673"/>
    <lineage>
        <taxon>Bacteria</taxon>
        <taxon>Bacillati</taxon>
        <taxon>Bacillota</taxon>
        <taxon>Bacilli</taxon>
        <taxon>Bacillales</taxon>
        <taxon>Paenibacillaceae</taxon>
        <taxon>Paenibacillus</taxon>
    </lineage>
</organism>
<dbReference type="AlphaFoldDB" id="F8FH90"/>
<dbReference type="RefSeq" id="WP_013914954.1">
    <property type="nucleotide sequence ID" value="NC_015690.1"/>
</dbReference>
<feature type="domain" description="Gp28/Gp37-like" evidence="1">
    <location>
        <begin position="6"/>
        <end position="353"/>
    </location>
</feature>
<gene>
    <name evidence="2" type="ordered locus">KNP414_01225</name>
</gene>
<name>F8FH90_PAEMK</name>
<reference evidence="2 3" key="2">
    <citation type="journal article" date="2013" name="Genome Announc.">
        <title>Genome Sequence of Growth-Improving Paenibacillus mucilaginosus Strain KNP414.</title>
        <authorList>
            <person name="Lu J.J."/>
            <person name="Wang J.F."/>
            <person name="Hu X.F."/>
        </authorList>
    </citation>
    <scope>NUCLEOTIDE SEQUENCE [LARGE SCALE GENOMIC DNA]</scope>
    <source>
        <strain evidence="2 3">KNP414</strain>
    </source>
</reference>
<protein>
    <recommendedName>
        <fullName evidence="1">Gp28/Gp37-like domain-containing protein</fullName>
    </recommendedName>
</protein>
<sequence>MNKYPVLIFDPELRYLAQIDNYEYLQWTRRWRNPHTWELQINRNKTNAQYLQADNFIAVKRGGKWRAGIIAHRELPLTQEGKLSETWTVKGREFSGVFLERLALHMTDTGSGYDEQRGIAEQVMRHYVKVNCIEPSNPDRVIPFLQLGLNYARGQTVEMRARFQTVAALLENLSFASGLGYETLFDLESASFSFNVLSGRNLTPGQTEHPPVIFSPEFDNVESMAFRHSILDSKNVAIVGGKGEAQDRLVVSVANGSPQGLKRREVFIDARDLQTAEQLLQRGNERLAEYGEELVMEFQHLPWGPFKYGIDFDLGDIVHARYPGVGSTESRIVGVVEELTPDRGEAVRLVVGKEWPDLVSVLKADRRNLETEVRR</sequence>
<dbReference type="KEGG" id="pms:KNP414_01225"/>
<evidence type="ECO:0000313" key="3">
    <source>
        <dbReference type="Proteomes" id="UP000006620"/>
    </source>
</evidence>
<evidence type="ECO:0000313" key="2">
    <source>
        <dbReference type="EMBL" id="AEI39792.1"/>
    </source>
</evidence>
<dbReference type="Pfam" id="PF14594">
    <property type="entry name" value="Sipho_Gp37"/>
    <property type="match status" value="1"/>
</dbReference>
<dbReference type="PATRIC" id="fig|1036673.3.peg.1063"/>
<evidence type="ECO:0000259" key="1">
    <source>
        <dbReference type="Pfam" id="PF14594"/>
    </source>
</evidence>